<evidence type="ECO:0000313" key="2">
    <source>
        <dbReference type="EMBL" id="ORZ34387.1"/>
    </source>
</evidence>
<proteinExistence type="predicted"/>
<evidence type="ECO:0000313" key="3">
    <source>
        <dbReference type="Proteomes" id="UP000193411"/>
    </source>
</evidence>
<keyword evidence="3" id="KW-1185">Reference proteome</keyword>
<sequence>MAKLGPSPTDDDSPSAAARRRRQRIVNGLMFESRQLKRRLIILWQCSIARVCIVATAQRRPPPKEATVSLVARGKPGFKSLLARMKGKKPDLAAPVSVGAPPAQQPAPYHPTSTPQKPSFSSLDLAATPLVGPSTPRDRVFARVETPGSVSVKRSARKLGASVKSIFTPFKELKEVAAELEGDEPGIGDNVDRMEM</sequence>
<dbReference type="Proteomes" id="UP000193411">
    <property type="component" value="Unassembled WGS sequence"/>
</dbReference>
<organism evidence="2 3">
    <name type="scientific">Catenaria anguillulae PL171</name>
    <dbReference type="NCBI Taxonomy" id="765915"/>
    <lineage>
        <taxon>Eukaryota</taxon>
        <taxon>Fungi</taxon>
        <taxon>Fungi incertae sedis</taxon>
        <taxon>Blastocladiomycota</taxon>
        <taxon>Blastocladiomycetes</taxon>
        <taxon>Blastocladiales</taxon>
        <taxon>Catenariaceae</taxon>
        <taxon>Catenaria</taxon>
    </lineage>
</organism>
<dbReference type="AlphaFoldDB" id="A0A1Y2HIE6"/>
<feature type="compositionally biased region" description="Low complexity" evidence="1">
    <location>
        <begin position="93"/>
        <end position="102"/>
    </location>
</feature>
<feature type="region of interest" description="Disordered" evidence="1">
    <location>
        <begin position="92"/>
        <end position="119"/>
    </location>
</feature>
<accession>A0A1Y2HIE6</accession>
<comment type="caution">
    <text evidence="2">The sequence shown here is derived from an EMBL/GenBank/DDBJ whole genome shotgun (WGS) entry which is preliminary data.</text>
</comment>
<protein>
    <submittedName>
        <fullName evidence="2">Uncharacterized protein</fullName>
    </submittedName>
</protein>
<reference evidence="2 3" key="1">
    <citation type="submission" date="2016-07" db="EMBL/GenBank/DDBJ databases">
        <title>Pervasive Adenine N6-methylation of Active Genes in Fungi.</title>
        <authorList>
            <consortium name="DOE Joint Genome Institute"/>
            <person name="Mondo S.J."/>
            <person name="Dannebaum R.O."/>
            <person name="Kuo R.C."/>
            <person name="Labutti K."/>
            <person name="Haridas S."/>
            <person name="Kuo A."/>
            <person name="Salamov A."/>
            <person name="Ahrendt S.R."/>
            <person name="Lipzen A."/>
            <person name="Sullivan W."/>
            <person name="Andreopoulos W.B."/>
            <person name="Clum A."/>
            <person name="Lindquist E."/>
            <person name="Daum C."/>
            <person name="Ramamoorthy G.K."/>
            <person name="Gryganskyi A."/>
            <person name="Culley D."/>
            <person name="Magnuson J.K."/>
            <person name="James T.Y."/>
            <person name="O'Malley M.A."/>
            <person name="Stajich J.E."/>
            <person name="Spatafora J.W."/>
            <person name="Visel A."/>
            <person name="Grigoriev I.V."/>
        </authorList>
    </citation>
    <scope>NUCLEOTIDE SEQUENCE [LARGE SCALE GENOMIC DNA]</scope>
    <source>
        <strain evidence="2 3">PL171</strain>
    </source>
</reference>
<evidence type="ECO:0000256" key="1">
    <source>
        <dbReference type="SAM" id="MobiDB-lite"/>
    </source>
</evidence>
<name>A0A1Y2HIE6_9FUNG</name>
<dbReference type="EMBL" id="MCFL01000029">
    <property type="protein sequence ID" value="ORZ34387.1"/>
    <property type="molecule type" value="Genomic_DNA"/>
</dbReference>
<gene>
    <name evidence="2" type="ORF">BCR44DRAFT_1461926</name>
</gene>